<evidence type="ECO:0000259" key="2">
    <source>
        <dbReference type="Pfam" id="PF01425"/>
    </source>
</evidence>
<dbReference type="InterPro" id="IPR036928">
    <property type="entry name" value="AS_sf"/>
</dbReference>
<dbReference type="Proteomes" id="UP001500851">
    <property type="component" value="Unassembled WGS sequence"/>
</dbReference>
<name>A0ABN2L844_9MICO</name>
<dbReference type="Gene3D" id="3.90.1300.10">
    <property type="entry name" value="Amidase signature (AS) domain"/>
    <property type="match status" value="1"/>
</dbReference>
<evidence type="ECO:0000313" key="3">
    <source>
        <dbReference type="EMBL" id="GAA1778708.1"/>
    </source>
</evidence>
<dbReference type="SUPFAM" id="SSF75304">
    <property type="entry name" value="Amidase signature (AS) enzymes"/>
    <property type="match status" value="1"/>
</dbReference>
<dbReference type="PANTHER" id="PTHR11895:SF7">
    <property type="entry name" value="GLUTAMYL-TRNA(GLN) AMIDOTRANSFERASE SUBUNIT A, MITOCHONDRIAL"/>
    <property type="match status" value="1"/>
</dbReference>
<reference evidence="3 4" key="1">
    <citation type="journal article" date="2019" name="Int. J. Syst. Evol. Microbiol.">
        <title>The Global Catalogue of Microorganisms (GCM) 10K type strain sequencing project: providing services to taxonomists for standard genome sequencing and annotation.</title>
        <authorList>
            <consortium name="The Broad Institute Genomics Platform"/>
            <consortium name="The Broad Institute Genome Sequencing Center for Infectious Disease"/>
            <person name="Wu L."/>
            <person name="Ma J."/>
        </authorList>
    </citation>
    <scope>NUCLEOTIDE SEQUENCE [LARGE SCALE GENOMIC DNA]</scope>
    <source>
        <strain evidence="3 4">JCM 14736</strain>
    </source>
</reference>
<evidence type="ECO:0000313" key="4">
    <source>
        <dbReference type="Proteomes" id="UP001500851"/>
    </source>
</evidence>
<comment type="similarity">
    <text evidence="1">Belongs to the amidase family.</text>
</comment>
<dbReference type="PROSITE" id="PS00571">
    <property type="entry name" value="AMIDASES"/>
    <property type="match status" value="1"/>
</dbReference>
<comment type="caution">
    <text evidence="3">The sequence shown here is derived from an EMBL/GenBank/DDBJ whole genome shotgun (WGS) entry which is preliminary data.</text>
</comment>
<dbReference type="EMBL" id="BAAAOB010000001">
    <property type="protein sequence ID" value="GAA1778708.1"/>
    <property type="molecule type" value="Genomic_DNA"/>
</dbReference>
<dbReference type="RefSeq" id="WP_344028739.1">
    <property type="nucleotide sequence ID" value="NZ_BAAAOB010000001.1"/>
</dbReference>
<evidence type="ECO:0000256" key="1">
    <source>
        <dbReference type="ARBA" id="ARBA00009199"/>
    </source>
</evidence>
<keyword evidence="4" id="KW-1185">Reference proteome</keyword>
<dbReference type="InterPro" id="IPR023631">
    <property type="entry name" value="Amidase_dom"/>
</dbReference>
<dbReference type="PANTHER" id="PTHR11895">
    <property type="entry name" value="TRANSAMIDASE"/>
    <property type="match status" value="1"/>
</dbReference>
<gene>
    <name evidence="3" type="ORF">GCM10009768_04480</name>
</gene>
<protein>
    <submittedName>
        <fullName evidence="3">Amidase</fullName>
    </submittedName>
</protein>
<organism evidence="3 4">
    <name type="scientific">Leucobacter iarius</name>
    <dbReference type="NCBI Taxonomy" id="333963"/>
    <lineage>
        <taxon>Bacteria</taxon>
        <taxon>Bacillati</taxon>
        <taxon>Actinomycetota</taxon>
        <taxon>Actinomycetes</taxon>
        <taxon>Micrococcales</taxon>
        <taxon>Microbacteriaceae</taxon>
        <taxon>Leucobacter</taxon>
    </lineage>
</organism>
<feature type="domain" description="Amidase" evidence="2">
    <location>
        <begin position="31"/>
        <end position="458"/>
    </location>
</feature>
<proteinExistence type="inferred from homology"/>
<dbReference type="InterPro" id="IPR020556">
    <property type="entry name" value="Amidase_CS"/>
</dbReference>
<accession>A0ABN2L844</accession>
<dbReference type="Pfam" id="PF01425">
    <property type="entry name" value="Amidase"/>
    <property type="match status" value="1"/>
</dbReference>
<sequence>MNADTHAPSATHPTALELRDALRRGEVSAVELVHDALDRIAADELGAFVSAQPEAALAEAHDADARIAATPRDERESLPPLLGLPTAHKDLVDVRGAVTSHGSRAVPHVAALHDSPVAAAVRAAGAISLGKTQVPEFGIAGYSENLVAPPARNPHDPSRTPGGSSGGSAAAIAAGLIPLGVGSDGGGSIRIPSAACGLVGLKPGRGAVPADRGSGLVDEIGAPRLTVSGPIARTAVDAALLFDAMRGLTAEPSLAAVRRAHELRGLRIGVTLRSPFEGEVPVSYSPDALAALDAAVARLGEAGHRVEEADWIPDPRYPGAFTDVWTAGLARIDFGPGAEERLGELAAAFLARTRQASPERLARAARTLREFAADCVRQWGAYDAILTPALAFAAPRVGAFIAAGPEGDYRLQCEWAPQTSMVNVAGLPAVVAPMRRDAAGLPFGVQLIGRMGAETQLLRLAEQLAPSVSSR</sequence>
<dbReference type="InterPro" id="IPR000120">
    <property type="entry name" value="Amidase"/>
</dbReference>